<dbReference type="InterPro" id="IPR000644">
    <property type="entry name" value="CBS_dom"/>
</dbReference>
<evidence type="ECO:0000256" key="7">
    <source>
        <dbReference type="ARBA" id="ARBA00023122"/>
    </source>
</evidence>
<evidence type="ECO:0000256" key="11">
    <source>
        <dbReference type="SAM" id="Phobius"/>
    </source>
</evidence>
<comment type="similarity">
    <text evidence="2">Belongs to the UPF0053 family.</text>
</comment>
<dbReference type="PANTHER" id="PTHR22777">
    <property type="entry name" value="HEMOLYSIN-RELATED"/>
    <property type="match status" value="1"/>
</dbReference>
<dbReference type="Gene3D" id="3.30.465.10">
    <property type="match status" value="1"/>
</dbReference>
<keyword evidence="3" id="KW-1003">Cell membrane</keyword>
<protein>
    <submittedName>
        <fullName evidence="13">HlyC/CorC family transporter</fullName>
    </submittedName>
</protein>
<dbReference type="SUPFAM" id="SSF54631">
    <property type="entry name" value="CBS-domain pair"/>
    <property type="match status" value="1"/>
</dbReference>
<dbReference type="InterPro" id="IPR044751">
    <property type="entry name" value="Ion_transp-like_CBS"/>
</dbReference>
<dbReference type="InterPro" id="IPR016169">
    <property type="entry name" value="FAD-bd_PCMH_sub2"/>
</dbReference>
<dbReference type="InterPro" id="IPR046342">
    <property type="entry name" value="CBS_dom_sf"/>
</dbReference>
<evidence type="ECO:0000256" key="6">
    <source>
        <dbReference type="ARBA" id="ARBA00022989"/>
    </source>
</evidence>
<proteinExistence type="inferred from homology"/>
<feature type="region of interest" description="Disordered" evidence="10">
    <location>
        <begin position="416"/>
        <end position="455"/>
    </location>
</feature>
<keyword evidence="8 11" id="KW-0472">Membrane</keyword>
<comment type="subcellular location">
    <subcellularLocation>
        <location evidence="1">Cell membrane</location>
        <topology evidence="1">Multi-pass membrane protein</topology>
    </subcellularLocation>
</comment>
<evidence type="ECO:0000256" key="4">
    <source>
        <dbReference type="ARBA" id="ARBA00022692"/>
    </source>
</evidence>
<dbReference type="InterPro" id="IPR005170">
    <property type="entry name" value="Transptr-assoc_dom"/>
</dbReference>
<sequence>MMLAAGILIPVAMVGLVIGAVLTAADSALAATTRSALERALEERPEGLRRRVLRQHEDSRRTQAAVGLGRILAEAVMAVAVTALVFLWLDGWVVPVLVALAISSVGLFIGLSASPRTIGRRRPESVLISTSGLIAAVRTLLWPPASALIAVSSVVTPGADREDGPYGVDPELRSSVDRALEKQHLEIVEHDMIQGVFDLRDTIVRELMVPRTDMLAIAAGATAEQAVRLFVRSGFSRIPVVGESVDDVLGMLYVKDVMRAIHSPWDPRPDRAVEDIARRAHFVPEFVSADVVLQQMQTSHVHIAIVVDEYGGVSGIVTIEDVVEEIVGDIEDEHDRSEPQIEDLGDGVYRVPARESVTEVGELFGLDIEDEDVDSIGGLLGKAIGRVPIVGSRGSIHGLQLEGERTTGRRKRLSTLLVSRAAGPGEDDDHPTGGSMAADPIGPDRPTPQEDTREQ</sequence>
<dbReference type="SMART" id="SM00116">
    <property type="entry name" value="CBS"/>
    <property type="match status" value="2"/>
</dbReference>
<dbReference type="CDD" id="cd04590">
    <property type="entry name" value="CBS_pair_CorC_HlyC_assoc"/>
    <property type="match status" value="1"/>
</dbReference>
<evidence type="ECO:0000313" key="13">
    <source>
        <dbReference type="EMBL" id="MBE9404171.1"/>
    </source>
</evidence>
<keyword evidence="6 11" id="KW-1133">Transmembrane helix</keyword>
<evidence type="ECO:0000259" key="12">
    <source>
        <dbReference type="PROSITE" id="PS51371"/>
    </source>
</evidence>
<feature type="domain" description="CBS" evidence="12">
    <location>
        <begin position="208"/>
        <end position="267"/>
    </location>
</feature>
<evidence type="ECO:0000256" key="5">
    <source>
        <dbReference type="ARBA" id="ARBA00022737"/>
    </source>
</evidence>
<feature type="domain" description="CBS" evidence="12">
    <location>
        <begin position="276"/>
        <end position="333"/>
    </location>
</feature>
<dbReference type="Pfam" id="PF00571">
    <property type="entry name" value="CBS"/>
    <property type="match status" value="2"/>
</dbReference>
<dbReference type="Gene3D" id="3.10.580.10">
    <property type="entry name" value="CBS-domain"/>
    <property type="match status" value="1"/>
</dbReference>
<evidence type="ECO:0000256" key="10">
    <source>
        <dbReference type="SAM" id="MobiDB-lite"/>
    </source>
</evidence>
<evidence type="ECO:0000256" key="1">
    <source>
        <dbReference type="ARBA" id="ARBA00004651"/>
    </source>
</evidence>
<reference evidence="13 14" key="1">
    <citation type="submission" date="2020-10" db="EMBL/GenBank/DDBJ databases">
        <title>Draft genome and description of Brachybacterium epidermidis sp nov.</title>
        <authorList>
            <person name="Boxberger M."/>
            <person name="La Scola B."/>
        </authorList>
    </citation>
    <scope>NUCLEOTIDE SEQUENCE [LARGE SCALE GENOMIC DNA]</scope>
    <source>
        <strain evidence="13 14">Marseille-Q2903</strain>
    </source>
</reference>
<evidence type="ECO:0000256" key="3">
    <source>
        <dbReference type="ARBA" id="ARBA00022475"/>
    </source>
</evidence>
<evidence type="ECO:0000256" key="8">
    <source>
        <dbReference type="ARBA" id="ARBA00023136"/>
    </source>
</evidence>
<feature type="transmembrane region" description="Helical" evidence="11">
    <location>
        <begin position="92"/>
        <end position="113"/>
    </location>
</feature>
<dbReference type="PANTHER" id="PTHR22777:SF32">
    <property type="entry name" value="UPF0053 INNER MEMBRANE PROTEIN YFJD"/>
    <property type="match status" value="1"/>
</dbReference>
<gene>
    <name evidence="13" type="ORF">IOE58_08225</name>
</gene>
<evidence type="ECO:0000313" key="14">
    <source>
        <dbReference type="Proteomes" id="UP000644727"/>
    </source>
</evidence>
<keyword evidence="5" id="KW-0677">Repeat</keyword>
<dbReference type="Proteomes" id="UP000644727">
    <property type="component" value="Unassembled WGS sequence"/>
</dbReference>
<dbReference type="PROSITE" id="PS51371">
    <property type="entry name" value="CBS"/>
    <property type="match status" value="2"/>
</dbReference>
<dbReference type="Pfam" id="PF03471">
    <property type="entry name" value="CorC_HlyC"/>
    <property type="match status" value="1"/>
</dbReference>
<name>A0ABR9W147_9MICO</name>
<dbReference type="Pfam" id="PF01595">
    <property type="entry name" value="CNNM"/>
    <property type="match status" value="1"/>
</dbReference>
<dbReference type="InterPro" id="IPR036318">
    <property type="entry name" value="FAD-bd_PCMH-like_sf"/>
</dbReference>
<evidence type="ECO:0000256" key="9">
    <source>
        <dbReference type="PROSITE-ProRule" id="PRU00703"/>
    </source>
</evidence>
<dbReference type="InterPro" id="IPR002550">
    <property type="entry name" value="CNNM"/>
</dbReference>
<keyword evidence="14" id="KW-1185">Reference proteome</keyword>
<dbReference type="RefSeq" id="WP_193865918.1">
    <property type="nucleotide sequence ID" value="NZ_JADEYR010000007.1"/>
</dbReference>
<evidence type="ECO:0000256" key="2">
    <source>
        <dbReference type="ARBA" id="ARBA00006337"/>
    </source>
</evidence>
<dbReference type="SMART" id="SM01091">
    <property type="entry name" value="CorC_HlyC"/>
    <property type="match status" value="1"/>
</dbReference>
<keyword evidence="7 9" id="KW-0129">CBS domain</keyword>
<keyword evidence="4 11" id="KW-0812">Transmembrane</keyword>
<dbReference type="SUPFAM" id="SSF56176">
    <property type="entry name" value="FAD-binding/transporter-associated domain-like"/>
    <property type="match status" value="1"/>
</dbReference>
<organism evidence="13 14">
    <name type="scientific">Brachybacterium epidermidis</name>
    <dbReference type="NCBI Taxonomy" id="2781983"/>
    <lineage>
        <taxon>Bacteria</taxon>
        <taxon>Bacillati</taxon>
        <taxon>Actinomycetota</taxon>
        <taxon>Actinomycetes</taxon>
        <taxon>Micrococcales</taxon>
        <taxon>Dermabacteraceae</taxon>
        <taxon>Brachybacterium</taxon>
    </lineage>
</organism>
<accession>A0ABR9W147</accession>
<comment type="caution">
    <text evidence="13">The sequence shown here is derived from an EMBL/GenBank/DDBJ whole genome shotgun (WGS) entry which is preliminary data.</text>
</comment>
<dbReference type="EMBL" id="JADEYR010000007">
    <property type="protein sequence ID" value="MBE9404171.1"/>
    <property type="molecule type" value="Genomic_DNA"/>
</dbReference>